<feature type="region of interest" description="Disordered" evidence="8">
    <location>
        <begin position="1"/>
        <end position="24"/>
    </location>
</feature>
<evidence type="ECO:0000256" key="7">
    <source>
        <dbReference type="PROSITE-ProRule" id="PRU00042"/>
    </source>
</evidence>
<comment type="caution">
    <text evidence="10">The sequence shown here is derived from an EMBL/GenBank/DDBJ whole genome shotgun (WGS) entry which is preliminary data.</text>
</comment>
<dbReference type="InterPro" id="IPR050527">
    <property type="entry name" value="Snail/Krueppel_Znf"/>
</dbReference>
<dbReference type="Gene3D" id="3.30.160.60">
    <property type="entry name" value="Classic Zinc Finger"/>
    <property type="match status" value="5"/>
</dbReference>
<feature type="domain" description="C2H2-type" evidence="9">
    <location>
        <begin position="162"/>
        <end position="190"/>
    </location>
</feature>
<evidence type="ECO:0000256" key="4">
    <source>
        <dbReference type="ARBA" id="ARBA00022833"/>
    </source>
</evidence>
<dbReference type="PROSITE" id="PS50157">
    <property type="entry name" value="ZINC_FINGER_C2H2_2"/>
    <property type="match status" value="7"/>
</dbReference>
<keyword evidence="11" id="KW-1185">Reference proteome</keyword>
<feature type="domain" description="C2H2-type" evidence="9">
    <location>
        <begin position="203"/>
        <end position="230"/>
    </location>
</feature>
<evidence type="ECO:0000313" key="11">
    <source>
        <dbReference type="Proteomes" id="UP000821837"/>
    </source>
</evidence>
<dbReference type="PANTHER" id="PTHR24388">
    <property type="entry name" value="ZINC FINGER PROTEIN"/>
    <property type="match status" value="1"/>
</dbReference>
<dbReference type="AlphaFoldDB" id="A0A9D4YRB6"/>
<dbReference type="VEuPathDB" id="VectorBase:RSAN_034566"/>
<reference evidence="10" key="2">
    <citation type="submission" date="2021-09" db="EMBL/GenBank/DDBJ databases">
        <authorList>
            <person name="Jia N."/>
            <person name="Wang J."/>
            <person name="Shi W."/>
            <person name="Du L."/>
            <person name="Sun Y."/>
            <person name="Zhan W."/>
            <person name="Jiang J."/>
            <person name="Wang Q."/>
            <person name="Zhang B."/>
            <person name="Ji P."/>
            <person name="Sakyi L.B."/>
            <person name="Cui X."/>
            <person name="Yuan T."/>
            <person name="Jiang B."/>
            <person name="Yang W."/>
            <person name="Lam T.T.-Y."/>
            <person name="Chang Q."/>
            <person name="Ding S."/>
            <person name="Wang X."/>
            <person name="Zhu J."/>
            <person name="Ruan X."/>
            <person name="Zhao L."/>
            <person name="Wei J."/>
            <person name="Que T."/>
            <person name="Du C."/>
            <person name="Cheng J."/>
            <person name="Dai P."/>
            <person name="Han X."/>
            <person name="Huang E."/>
            <person name="Gao Y."/>
            <person name="Liu J."/>
            <person name="Shao H."/>
            <person name="Ye R."/>
            <person name="Li L."/>
            <person name="Wei W."/>
            <person name="Wang X."/>
            <person name="Wang C."/>
            <person name="Huo Q."/>
            <person name="Li W."/>
            <person name="Guo W."/>
            <person name="Chen H."/>
            <person name="Chen S."/>
            <person name="Zhou L."/>
            <person name="Zhou L."/>
            <person name="Ni X."/>
            <person name="Tian J."/>
            <person name="Zhou Y."/>
            <person name="Sheng Y."/>
            <person name="Liu T."/>
            <person name="Pan Y."/>
            <person name="Xia L."/>
            <person name="Li J."/>
            <person name="Zhao F."/>
            <person name="Cao W."/>
        </authorList>
    </citation>
    <scope>NUCLEOTIDE SEQUENCE</scope>
    <source>
        <strain evidence="10">Rsan-2018</strain>
        <tissue evidence="10">Larvae</tissue>
    </source>
</reference>
<proteinExistence type="inferred from homology"/>
<dbReference type="PROSITE" id="PS00028">
    <property type="entry name" value="ZINC_FINGER_C2H2_1"/>
    <property type="match status" value="6"/>
</dbReference>
<accession>A0A9D4YRB6</accession>
<dbReference type="SMART" id="SM00355">
    <property type="entry name" value="ZnF_C2H2"/>
    <property type="match status" value="8"/>
</dbReference>
<name>A0A9D4YRB6_RHISA</name>
<evidence type="ECO:0000256" key="8">
    <source>
        <dbReference type="SAM" id="MobiDB-lite"/>
    </source>
</evidence>
<feature type="domain" description="C2H2-type" evidence="9">
    <location>
        <begin position="274"/>
        <end position="302"/>
    </location>
</feature>
<reference evidence="10" key="1">
    <citation type="journal article" date="2020" name="Cell">
        <title>Large-Scale Comparative Analyses of Tick Genomes Elucidate Their Genetic Diversity and Vector Capacities.</title>
        <authorList>
            <consortium name="Tick Genome and Microbiome Consortium (TIGMIC)"/>
            <person name="Jia N."/>
            <person name="Wang J."/>
            <person name="Shi W."/>
            <person name="Du L."/>
            <person name="Sun Y."/>
            <person name="Zhan W."/>
            <person name="Jiang J.F."/>
            <person name="Wang Q."/>
            <person name="Zhang B."/>
            <person name="Ji P."/>
            <person name="Bell-Sakyi L."/>
            <person name="Cui X.M."/>
            <person name="Yuan T.T."/>
            <person name="Jiang B.G."/>
            <person name="Yang W.F."/>
            <person name="Lam T.T."/>
            <person name="Chang Q.C."/>
            <person name="Ding S.J."/>
            <person name="Wang X.J."/>
            <person name="Zhu J.G."/>
            <person name="Ruan X.D."/>
            <person name="Zhao L."/>
            <person name="Wei J.T."/>
            <person name="Ye R.Z."/>
            <person name="Que T.C."/>
            <person name="Du C.H."/>
            <person name="Zhou Y.H."/>
            <person name="Cheng J.X."/>
            <person name="Dai P.F."/>
            <person name="Guo W.B."/>
            <person name="Han X.H."/>
            <person name="Huang E.J."/>
            <person name="Li L.F."/>
            <person name="Wei W."/>
            <person name="Gao Y.C."/>
            <person name="Liu J.Z."/>
            <person name="Shao H.Z."/>
            <person name="Wang X."/>
            <person name="Wang C.C."/>
            <person name="Yang T.C."/>
            <person name="Huo Q.B."/>
            <person name="Li W."/>
            <person name="Chen H.Y."/>
            <person name="Chen S.E."/>
            <person name="Zhou L.G."/>
            <person name="Ni X.B."/>
            <person name="Tian J.H."/>
            <person name="Sheng Y."/>
            <person name="Liu T."/>
            <person name="Pan Y.S."/>
            <person name="Xia L.Y."/>
            <person name="Li J."/>
            <person name="Zhao F."/>
            <person name="Cao W.C."/>
        </authorList>
    </citation>
    <scope>NUCLEOTIDE SEQUENCE</scope>
    <source>
        <strain evidence="10">Rsan-2018</strain>
    </source>
</reference>
<keyword evidence="5" id="KW-0539">Nucleus</keyword>
<evidence type="ECO:0000256" key="3">
    <source>
        <dbReference type="ARBA" id="ARBA00022771"/>
    </source>
</evidence>
<dbReference type="GO" id="GO:0000978">
    <property type="term" value="F:RNA polymerase II cis-regulatory region sequence-specific DNA binding"/>
    <property type="evidence" value="ECO:0007669"/>
    <property type="project" value="TreeGrafter"/>
</dbReference>
<dbReference type="VEuPathDB" id="VectorBase:RSAN_041850"/>
<dbReference type="EMBL" id="JABSTV010000963">
    <property type="protein sequence ID" value="KAH7985372.1"/>
    <property type="molecule type" value="Genomic_DNA"/>
</dbReference>
<dbReference type="GO" id="GO:0000981">
    <property type="term" value="F:DNA-binding transcription factor activity, RNA polymerase II-specific"/>
    <property type="evidence" value="ECO:0007669"/>
    <property type="project" value="TreeGrafter"/>
</dbReference>
<evidence type="ECO:0000256" key="2">
    <source>
        <dbReference type="ARBA" id="ARBA00022737"/>
    </source>
</evidence>
<dbReference type="FunFam" id="3.30.160.60:FF:002343">
    <property type="entry name" value="Zinc finger protein 33A"/>
    <property type="match status" value="1"/>
</dbReference>
<feature type="domain" description="C2H2-type" evidence="9">
    <location>
        <begin position="231"/>
        <end position="259"/>
    </location>
</feature>
<evidence type="ECO:0000256" key="6">
    <source>
        <dbReference type="ARBA" id="ARBA00037948"/>
    </source>
</evidence>
<keyword evidence="1" id="KW-0479">Metal-binding</keyword>
<dbReference type="Proteomes" id="UP000821837">
    <property type="component" value="Unassembled WGS sequence"/>
</dbReference>
<dbReference type="InterPro" id="IPR013087">
    <property type="entry name" value="Znf_C2H2_type"/>
</dbReference>
<evidence type="ECO:0000313" key="10">
    <source>
        <dbReference type="EMBL" id="KAH7985372.1"/>
    </source>
</evidence>
<dbReference type="GO" id="GO:0008270">
    <property type="term" value="F:zinc ion binding"/>
    <property type="evidence" value="ECO:0007669"/>
    <property type="project" value="UniProtKB-KW"/>
</dbReference>
<feature type="domain" description="C2H2-type" evidence="9">
    <location>
        <begin position="103"/>
        <end position="130"/>
    </location>
</feature>
<sequence length="485" mass="53767">MYAGTSTKPVANAVPQTPPVDTVVADDPEECKKALEDIIKAGEPETKTVFVCTECPHRTFDKDEAVEHCKSHLASAGPADVASAAKDVPRPPPKRGRPPKERFHCNTCAKSFSSRQSLQTHLLNHTSRGAAVPLVTRLKSVFKLKRSLNIHVRAIHSQEGRRQCELCGKWLATERKLQRHVALTHYGDSVNAQDGTFPLLRPLKCDRCDFKSFSYPRLARHRVTHTGVYPHQCPECNKQFVFRDQMTRHVQSVHRKQGSKVIEPVEEWRPPWRHSCDVCHIRFKYQSSLAAHRLNRHTDAERLTCTYCSRSFNSQSVLALHIRSHTGEKPHVCPHCSKAFSIPNNLKNHIITQHTKEFKFFCPLCSKGASHKAINDSSSKYKRTVTKTVPDMPDIDDLPMSQVAVEDAASILSQIIILGGTAGAIATCPLEVVKTRLQSSVANFHFAGPGGSPAAVQSLAERLGLNACTCTPTPTVEVAAASLPR</sequence>
<keyword evidence="2" id="KW-0677">Repeat</keyword>
<dbReference type="SUPFAM" id="SSF57667">
    <property type="entry name" value="beta-beta-alpha zinc fingers"/>
    <property type="match status" value="5"/>
</dbReference>
<dbReference type="InterPro" id="IPR036236">
    <property type="entry name" value="Znf_C2H2_sf"/>
</dbReference>
<dbReference type="PANTHER" id="PTHR24388:SF53">
    <property type="entry name" value="CHORION TRANSCRIPTION FACTOR CF2-RELATED"/>
    <property type="match status" value="1"/>
</dbReference>
<protein>
    <recommendedName>
        <fullName evidence="9">C2H2-type domain-containing protein</fullName>
    </recommendedName>
</protein>
<feature type="domain" description="C2H2-type" evidence="9">
    <location>
        <begin position="303"/>
        <end position="330"/>
    </location>
</feature>
<feature type="domain" description="C2H2-type" evidence="9">
    <location>
        <begin position="331"/>
        <end position="359"/>
    </location>
</feature>
<feature type="region of interest" description="Disordered" evidence="8">
    <location>
        <begin position="80"/>
        <end position="101"/>
    </location>
</feature>
<evidence type="ECO:0000259" key="9">
    <source>
        <dbReference type="PROSITE" id="PS50157"/>
    </source>
</evidence>
<evidence type="ECO:0000256" key="1">
    <source>
        <dbReference type="ARBA" id="ARBA00022723"/>
    </source>
</evidence>
<dbReference type="Pfam" id="PF00096">
    <property type="entry name" value="zf-C2H2"/>
    <property type="match status" value="3"/>
</dbReference>
<dbReference type="Pfam" id="PF13912">
    <property type="entry name" value="zf-C2H2_6"/>
    <property type="match status" value="2"/>
</dbReference>
<keyword evidence="3 7" id="KW-0863">Zinc-finger</keyword>
<keyword evidence="4" id="KW-0862">Zinc</keyword>
<evidence type="ECO:0000256" key="5">
    <source>
        <dbReference type="ARBA" id="ARBA00023242"/>
    </source>
</evidence>
<organism evidence="10 11">
    <name type="scientific">Rhipicephalus sanguineus</name>
    <name type="common">Brown dog tick</name>
    <name type="synonym">Ixodes sanguineus</name>
    <dbReference type="NCBI Taxonomy" id="34632"/>
    <lineage>
        <taxon>Eukaryota</taxon>
        <taxon>Metazoa</taxon>
        <taxon>Ecdysozoa</taxon>
        <taxon>Arthropoda</taxon>
        <taxon>Chelicerata</taxon>
        <taxon>Arachnida</taxon>
        <taxon>Acari</taxon>
        <taxon>Parasitiformes</taxon>
        <taxon>Ixodida</taxon>
        <taxon>Ixodoidea</taxon>
        <taxon>Ixodidae</taxon>
        <taxon>Rhipicephalinae</taxon>
        <taxon>Rhipicephalus</taxon>
        <taxon>Rhipicephalus</taxon>
    </lineage>
</organism>
<gene>
    <name evidence="10" type="ORF">HPB52_025685</name>
</gene>
<comment type="similarity">
    <text evidence="6">Belongs to the snail C2H2-type zinc-finger protein family.</text>
</comment>